<name>A0A433QSF0_9FUNG</name>
<accession>A0A433QSF0</accession>
<evidence type="ECO:0000259" key="3">
    <source>
        <dbReference type="Pfam" id="PF03931"/>
    </source>
</evidence>
<reference evidence="4 5" key="1">
    <citation type="journal article" date="2018" name="New Phytol.">
        <title>Phylogenomics of Endogonaceae and evolution of mycorrhizas within Mucoromycota.</title>
        <authorList>
            <person name="Chang Y."/>
            <person name="Desiro A."/>
            <person name="Na H."/>
            <person name="Sandor L."/>
            <person name="Lipzen A."/>
            <person name="Clum A."/>
            <person name="Barry K."/>
            <person name="Grigoriev I.V."/>
            <person name="Martin F.M."/>
            <person name="Stajich J.E."/>
            <person name="Smith M.E."/>
            <person name="Bonito G."/>
            <person name="Spatafora J.W."/>
        </authorList>
    </citation>
    <scope>NUCLEOTIDE SEQUENCE [LARGE SCALE GENOMIC DNA]</scope>
    <source>
        <strain evidence="4 5">AD002</strain>
    </source>
</reference>
<gene>
    <name evidence="4" type="ORF">BC938DRAFT_474560</name>
</gene>
<keyword evidence="2" id="KW-0833">Ubl conjugation pathway</keyword>
<dbReference type="InterPro" id="IPR016897">
    <property type="entry name" value="SKP1"/>
</dbReference>
<dbReference type="Proteomes" id="UP000274822">
    <property type="component" value="Unassembled WGS sequence"/>
</dbReference>
<dbReference type="Pfam" id="PF03931">
    <property type="entry name" value="Skp1_POZ"/>
    <property type="match status" value="1"/>
</dbReference>
<dbReference type="InterPro" id="IPR011333">
    <property type="entry name" value="SKP1/BTB/POZ_sf"/>
</dbReference>
<dbReference type="SUPFAM" id="SSF54695">
    <property type="entry name" value="POZ domain"/>
    <property type="match status" value="1"/>
</dbReference>
<dbReference type="AlphaFoldDB" id="A0A433QSF0"/>
<keyword evidence="5" id="KW-1185">Reference proteome</keyword>
<evidence type="ECO:0000256" key="1">
    <source>
        <dbReference type="ARBA" id="ARBA00009993"/>
    </source>
</evidence>
<evidence type="ECO:0000313" key="4">
    <source>
        <dbReference type="EMBL" id="RUS32699.1"/>
    </source>
</evidence>
<dbReference type="SMART" id="SM00512">
    <property type="entry name" value="Skp1"/>
    <property type="match status" value="1"/>
</dbReference>
<comment type="similarity">
    <text evidence="1">Belongs to the SKP1 family.</text>
</comment>
<protein>
    <submittedName>
        <fullName evidence="4">Skp1 family, tetramerization domain-containing protein</fullName>
    </submittedName>
</protein>
<dbReference type="InterPro" id="IPR001232">
    <property type="entry name" value="SKP1-like"/>
</dbReference>
<dbReference type="InterPro" id="IPR016073">
    <property type="entry name" value="Skp1_comp_POZ"/>
</dbReference>
<dbReference type="PANTHER" id="PTHR11165">
    <property type="entry name" value="SKP1"/>
    <property type="match status" value="1"/>
</dbReference>
<proteinExistence type="inferred from homology"/>
<feature type="domain" description="SKP1 component POZ" evidence="3">
    <location>
        <begin position="4"/>
        <end position="62"/>
    </location>
</feature>
<evidence type="ECO:0000313" key="5">
    <source>
        <dbReference type="Proteomes" id="UP000274822"/>
    </source>
</evidence>
<evidence type="ECO:0000256" key="2">
    <source>
        <dbReference type="ARBA" id="ARBA00022786"/>
    </source>
</evidence>
<comment type="caution">
    <text evidence="4">The sequence shown here is derived from an EMBL/GenBank/DDBJ whole genome shotgun (WGS) entry which is preliminary data.</text>
</comment>
<dbReference type="EMBL" id="RBNJ01001841">
    <property type="protein sequence ID" value="RUS32699.1"/>
    <property type="molecule type" value="Genomic_DNA"/>
</dbReference>
<sequence>MTTKITFTSLDNKNFPIDKEVAQRSVFIKNMLEDVGKSDAPIPLPNVNSKILRKVIKWYEYHYMNSTVSTVKNTEDQKQNTDIED</sequence>
<dbReference type="GO" id="GO:0006511">
    <property type="term" value="P:ubiquitin-dependent protein catabolic process"/>
    <property type="evidence" value="ECO:0007669"/>
    <property type="project" value="InterPro"/>
</dbReference>
<organism evidence="4 5">
    <name type="scientific">Jimgerdemannia flammicorona</name>
    <dbReference type="NCBI Taxonomy" id="994334"/>
    <lineage>
        <taxon>Eukaryota</taxon>
        <taxon>Fungi</taxon>
        <taxon>Fungi incertae sedis</taxon>
        <taxon>Mucoromycota</taxon>
        <taxon>Mucoromycotina</taxon>
        <taxon>Endogonomycetes</taxon>
        <taxon>Endogonales</taxon>
        <taxon>Endogonaceae</taxon>
        <taxon>Jimgerdemannia</taxon>
    </lineage>
</organism>
<dbReference type="Gene3D" id="3.30.710.10">
    <property type="entry name" value="Potassium Channel Kv1.1, Chain A"/>
    <property type="match status" value="1"/>
</dbReference>